<keyword evidence="1" id="KW-0547">Nucleotide-binding</keyword>
<evidence type="ECO:0000259" key="5">
    <source>
        <dbReference type="PROSITE" id="PS51192"/>
    </source>
</evidence>
<evidence type="ECO:0000256" key="2">
    <source>
        <dbReference type="ARBA" id="ARBA00022801"/>
    </source>
</evidence>
<dbReference type="GO" id="GO:0003677">
    <property type="term" value="F:DNA binding"/>
    <property type="evidence" value="ECO:0007669"/>
    <property type="project" value="InterPro"/>
</dbReference>
<evidence type="ECO:0000256" key="1">
    <source>
        <dbReference type="ARBA" id="ARBA00022741"/>
    </source>
</evidence>
<dbReference type="PROSITE" id="PS51194">
    <property type="entry name" value="HELICASE_CTER"/>
    <property type="match status" value="1"/>
</dbReference>
<dbReference type="InterPro" id="IPR014001">
    <property type="entry name" value="Helicase_ATP-bd"/>
</dbReference>
<keyword evidence="3 7" id="KW-0347">Helicase</keyword>
<dbReference type="Gene3D" id="3.30.780.20">
    <property type="match status" value="1"/>
</dbReference>
<dbReference type="PANTHER" id="PTHR11274">
    <property type="entry name" value="RAD25/XP-B DNA REPAIR HELICASE"/>
    <property type="match status" value="1"/>
</dbReference>
<dbReference type="Pfam" id="PF00271">
    <property type="entry name" value="Helicase_C"/>
    <property type="match status" value="1"/>
</dbReference>
<reference evidence="7 8" key="1">
    <citation type="submission" date="2018-08" db="EMBL/GenBank/DDBJ databases">
        <title>Comparative analysis of Burkholderia isolates from Puerto Rico.</title>
        <authorList>
            <person name="Hall C."/>
            <person name="Sahl J."/>
            <person name="Wagner D."/>
        </authorList>
    </citation>
    <scope>NUCLEOTIDE SEQUENCE [LARGE SCALE GENOMIC DNA]</scope>
    <source>
        <strain evidence="7 8">Bp9001</strain>
    </source>
</reference>
<dbReference type="RefSeq" id="WP_124618502.1">
    <property type="nucleotide sequence ID" value="NZ_QTQX01000013.1"/>
</dbReference>
<dbReference type="AlphaFoldDB" id="A0A3N8QQS2"/>
<name>A0A3N8QQS2_9BURK</name>
<dbReference type="PANTHER" id="PTHR11274:SF0">
    <property type="entry name" value="GENERAL TRANSCRIPTION AND DNA REPAIR FACTOR IIH HELICASE SUBUNIT XPB"/>
    <property type="match status" value="1"/>
</dbReference>
<dbReference type="InterPro" id="IPR006935">
    <property type="entry name" value="Helicase/UvrB_N"/>
</dbReference>
<protein>
    <submittedName>
        <fullName evidence="7">ATP-dependent helicase</fullName>
    </submittedName>
</protein>
<dbReference type="InterPro" id="IPR049430">
    <property type="entry name" value="UvsW_N_sf"/>
</dbReference>
<dbReference type="InterPro" id="IPR001650">
    <property type="entry name" value="Helicase_C-like"/>
</dbReference>
<evidence type="ECO:0000256" key="4">
    <source>
        <dbReference type="ARBA" id="ARBA00022840"/>
    </source>
</evidence>
<dbReference type="Gene3D" id="3.40.50.300">
    <property type="entry name" value="P-loop containing nucleotide triphosphate hydrolases"/>
    <property type="match status" value="2"/>
</dbReference>
<dbReference type="GO" id="GO:0004386">
    <property type="term" value="F:helicase activity"/>
    <property type="evidence" value="ECO:0007669"/>
    <property type="project" value="UniProtKB-KW"/>
</dbReference>
<dbReference type="SUPFAM" id="SSF52540">
    <property type="entry name" value="P-loop containing nucleoside triphosphate hydrolases"/>
    <property type="match status" value="2"/>
</dbReference>
<dbReference type="SMART" id="SM00490">
    <property type="entry name" value="HELICc"/>
    <property type="match status" value="1"/>
</dbReference>
<accession>A0A3N8QQS2</accession>
<evidence type="ECO:0000313" key="8">
    <source>
        <dbReference type="Proteomes" id="UP000269271"/>
    </source>
</evidence>
<dbReference type="GO" id="GO:0005524">
    <property type="term" value="F:ATP binding"/>
    <property type="evidence" value="ECO:0007669"/>
    <property type="project" value="UniProtKB-KW"/>
</dbReference>
<evidence type="ECO:0000259" key="6">
    <source>
        <dbReference type="PROSITE" id="PS51194"/>
    </source>
</evidence>
<feature type="domain" description="Helicase ATP-binding" evidence="5">
    <location>
        <begin position="117"/>
        <end position="343"/>
    </location>
</feature>
<dbReference type="EMBL" id="QTQX01000013">
    <property type="protein sequence ID" value="RQT26035.1"/>
    <property type="molecule type" value="Genomic_DNA"/>
</dbReference>
<keyword evidence="4" id="KW-0067">ATP-binding</keyword>
<dbReference type="Proteomes" id="UP000269271">
    <property type="component" value="Unassembled WGS sequence"/>
</dbReference>
<feature type="domain" description="Helicase C-terminal" evidence="6">
    <location>
        <begin position="413"/>
        <end position="561"/>
    </location>
</feature>
<dbReference type="InterPro" id="IPR050615">
    <property type="entry name" value="ATP-dep_DNA_Helicase"/>
</dbReference>
<proteinExistence type="predicted"/>
<evidence type="ECO:0000256" key="3">
    <source>
        <dbReference type="ARBA" id="ARBA00022806"/>
    </source>
</evidence>
<keyword evidence="2" id="KW-0378">Hydrolase</keyword>
<dbReference type="PROSITE" id="PS51192">
    <property type="entry name" value="HELICASE_ATP_BIND_1"/>
    <property type="match status" value="1"/>
</dbReference>
<dbReference type="SMART" id="SM00487">
    <property type="entry name" value="DEXDc"/>
    <property type="match status" value="1"/>
</dbReference>
<organism evidence="7 8">
    <name type="scientific">Burkholderia contaminans</name>
    <dbReference type="NCBI Taxonomy" id="488447"/>
    <lineage>
        <taxon>Bacteria</taxon>
        <taxon>Pseudomonadati</taxon>
        <taxon>Pseudomonadota</taxon>
        <taxon>Betaproteobacteria</taxon>
        <taxon>Burkholderiales</taxon>
        <taxon>Burkholderiaceae</taxon>
        <taxon>Burkholderia</taxon>
        <taxon>Burkholderia cepacia complex</taxon>
    </lineage>
</organism>
<dbReference type="InterPro" id="IPR027417">
    <property type="entry name" value="P-loop_NTPase"/>
</dbReference>
<dbReference type="GO" id="GO:0016787">
    <property type="term" value="F:hydrolase activity"/>
    <property type="evidence" value="ECO:0007669"/>
    <property type="project" value="UniProtKB-KW"/>
</dbReference>
<evidence type="ECO:0000313" key="7">
    <source>
        <dbReference type="EMBL" id="RQT26035.1"/>
    </source>
</evidence>
<gene>
    <name evidence="7" type="ORF">DF037_20305</name>
</gene>
<sequence length="593" mass="65530">MTTTGITLAASAVNAKLIGGSREAKLLVRETLSYLVDGAQYSQAFKGTSWDGRSSFFDFNSGTFPAGFLYKVQAKLLKAGYRVNVVRNPAPAPLGPERPEVDDFGYDPRYSYQPEVADKLIKHRQIIARVATGGGKSRIARICYKRIGRKTLFLTTRGILLYQMADAVESNLKETAGIIGDSKWDGSRQFTAGMVQTLAQAVELWTEEGEMLAYLKNRDAAEDREVEKLAGRLKKQGLKAVEISAATVTLRKTLEAQRPSDAQVVADIQAKVREHNARRDKVIEWLKTIEFVILEEAHEVSGEGFYQLMRHCTNAHYRLALTATPFMKDSPEANLRLEACSGPVAITVTEKQLIDLGVLATPYFKFIALQNHAPQYQTEVKGKVFTHRLFRSTPWPKCYEVGIVNNDERNHAIVYEVARAAKHGLRAMVLVGRKEHGKRLTELLTAAGVRCNFIFGEHDQKERQAALNALRVDRIDCVIGSTILDVGVDVPAAGLIVLAGGGKAEVQTRQRIGRGLRAKKFGPNVAFVVDFIEANNQTLRDHQNERIAIIKNTPGFAENVVPDFDYSAFGLGESVYAQSFSTASARPLAVSTN</sequence>
<comment type="caution">
    <text evidence="7">The sequence shown here is derived from an EMBL/GenBank/DDBJ whole genome shotgun (WGS) entry which is preliminary data.</text>
</comment>
<dbReference type="Pfam" id="PF04851">
    <property type="entry name" value="ResIII"/>
    <property type="match status" value="1"/>
</dbReference>